<dbReference type="InterPro" id="IPR004610">
    <property type="entry name" value="RecJ"/>
</dbReference>
<reference evidence="11" key="1">
    <citation type="journal article" date="2019" name="Int. J. Syst. Evol. Microbiol.">
        <title>The Global Catalogue of Microorganisms (GCM) 10K type strain sequencing project: providing services to taxonomists for standard genome sequencing and annotation.</title>
        <authorList>
            <consortium name="The Broad Institute Genomics Platform"/>
            <consortium name="The Broad Institute Genome Sequencing Center for Infectious Disease"/>
            <person name="Wu L."/>
            <person name="Ma J."/>
        </authorList>
    </citation>
    <scope>NUCLEOTIDE SEQUENCE [LARGE SCALE GENOMIC DNA]</scope>
    <source>
        <strain evidence="11">CCM 8749</strain>
    </source>
</reference>
<organism evidence="10 11">
    <name type="scientific">Marinicrinis lubricantis</name>
    <dbReference type="NCBI Taxonomy" id="2086470"/>
    <lineage>
        <taxon>Bacteria</taxon>
        <taxon>Bacillati</taxon>
        <taxon>Bacillota</taxon>
        <taxon>Bacilli</taxon>
        <taxon>Bacillales</taxon>
        <taxon>Paenibacillaceae</taxon>
    </lineage>
</organism>
<feature type="domain" description="RecJ OB" evidence="9">
    <location>
        <begin position="455"/>
        <end position="562"/>
    </location>
</feature>
<protein>
    <recommendedName>
        <fullName evidence="2">Single-stranded-DNA-specific exonuclease RecJ</fullName>
    </recommendedName>
</protein>
<accession>A0ABW1ITT0</accession>
<dbReference type="PANTHER" id="PTHR30255:SF2">
    <property type="entry name" value="SINGLE-STRANDED-DNA-SPECIFIC EXONUCLEASE RECJ"/>
    <property type="match status" value="1"/>
</dbReference>
<evidence type="ECO:0000256" key="1">
    <source>
        <dbReference type="ARBA" id="ARBA00005915"/>
    </source>
</evidence>
<dbReference type="InterPro" id="IPR038763">
    <property type="entry name" value="DHH_sf"/>
</dbReference>
<feature type="domain" description="Single-stranded-DNA-specific exonuclease RecJ C-terminal" evidence="8">
    <location>
        <begin position="635"/>
        <end position="788"/>
    </location>
</feature>
<evidence type="ECO:0000256" key="5">
    <source>
        <dbReference type="ARBA" id="ARBA00022839"/>
    </source>
</evidence>
<dbReference type="InterPro" id="IPR018779">
    <property type="entry name" value="RecJ_C"/>
</dbReference>
<dbReference type="Pfam" id="PF10141">
    <property type="entry name" value="ssDNA-exonuc_C"/>
    <property type="match status" value="1"/>
</dbReference>
<name>A0ABW1ITT0_9BACL</name>
<dbReference type="Pfam" id="PF17768">
    <property type="entry name" value="RecJ_OB"/>
    <property type="match status" value="1"/>
</dbReference>
<evidence type="ECO:0000256" key="3">
    <source>
        <dbReference type="ARBA" id="ARBA00022722"/>
    </source>
</evidence>
<sequence>MLQAKTRWKIRQAQTDRVQRLVQELQLQPLIAGLLVLRGIDTPEAAKRFLHADENEFHDPFMLDGMKSAVERIHRALIKGEHIRICGDYDADGVSSTSIMVCLMRSMNAKFDYYIPDRFKEGYGLNQAAVEKAKADGVGLIITVDNGISATEAIARANELELDVVVTDHHEPPQILPDAYCIVNPKKPGCPYPFKNLAGAGVAFKLAHALLGRVPMEWLELAAIGTVADIMPLLDENRMIVKHGLSQMQNSRFPGIRALMDVSGVDREQVSAMDVGFSLGPRINAAGRLGHAGPAVELMVAEELPEAERLAKHLDEMNKERQKIVETMMKEALDMIEVMQMENVPVIVLAKEGWNAGVVGIVASKILERYYRPVIVLTIDQETGKAKGSARSIEGYDIHEALTHCAELLDHFGGHQAAGGMTLPIQHVDAFREQLQQLARVWLKEEDLIPVSHAEMECALEDVTLEQIEELEKLAPFGEGNPYPLVVLRSLNVDGIRLIGKKEQHLKLAVNTDQMTKPVDAVAFGMGEHAARITKYAKIDLLCEMQINEWNGFRKPQLLVKDLCIPAAQLEDWRSEQAVRQHLPEWLKAETLDASGEQNKGLIVFSGRPPISEPMHGSSVAVWKAEANGILDPLNSMAEKLHPERLTEAVLYGIPEDMDSLIAVLAQLTRVEKLAAALLDPDCITPPNRESCAKVYKFLLQLQSWENSRQVLQGLAKRAGMKPGDVQFIIDVFEELGFIERSDDGYRCAASPGKKDLSTSRLFAKAHRMEETKQFLLYMTTKQLNDWLVSRLPDRPQDANHQHLILEDVI</sequence>
<dbReference type="InterPro" id="IPR003156">
    <property type="entry name" value="DHHA1_dom"/>
</dbReference>
<evidence type="ECO:0000259" key="6">
    <source>
        <dbReference type="Pfam" id="PF01368"/>
    </source>
</evidence>
<evidence type="ECO:0000313" key="10">
    <source>
        <dbReference type="EMBL" id="MFC5988505.1"/>
    </source>
</evidence>
<dbReference type="Pfam" id="PF02272">
    <property type="entry name" value="DHHA1"/>
    <property type="match status" value="1"/>
</dbReference>
<evidence type="ECO:0000259" key="7">
    <source>
        <dbReference type="Pfam" id="PF02272"/>
    </source>
</evidence>
<gene>
    <name evidence="10" type="primary">recJ</name>
    <name evidence="10" type="ORF">ACFPXP_19040</name>
</gene>
<dbReference type="GO" id="GO:0004527">
    <property type="term" value="F:exonuclease activity"/>
    <property type="evidence" value="ECO:0007669"/>
    <property type="project" value="UniProtKB-KW"/>
</dbReference>
<dbReference type="RefSeq" id="WP_379895978.1">
    <property type="nucleotide sequence ID" value="NZ_CBCSCT010000014.1"/>
</dbReference>
<dbReference type="InterPro" id="IPR051673">
    <property type="entry name" value="SSDNA_exonuclease_RecJ"/>
</dbReference>
<dbReference type="Gene3D" id="3.10.310.30">
    <property type="match status" value="1"/>
</dbReference>
<evidence type="ECO:0000256" key="2">
    <source>
        <dbReference type="ARBA" id="ARBA00019841"/>
    </source>
</evidence>
<dbReference type="InterPro" id="IPR041122">
    <property type="entry name" value="RecJ_OB"/>
</dbReference>
<evidence type="ECO:0000256" key="4">
    <source>
        <dbReference type="ARBA" id="ARBA00022801"/>
    </source>
</evidence>
<dbReference type="PANTHER" id="PTHR30255">
    <property type="entry name" value="SINGLE-STRANDED-DNA-SPECIFIC EXONUCLEASE RECJ"/>
    <property type="match status" value="1"/>
</dbReference>
<dbReference type="Pfam" id="PF01368">
    <property type="entry name" value="DHH"/>
    <property type="match status" value="1"/>
</dbReference>
<evidence type="ECO:0000259" key="9">
    <source>
        <dbReference type="Pfam" id="PF17768"/>
    </source>
</evidence>
<proteinExistence type="inferred from homology"/>
<evidence type="ECO:0000259" key="8">
    <source>
        <dbReference type="Pfam" id="PF10141"/>
    </source>
</evidence>
<keyword evidence="5 10" id="KW-0269">Exonuclease</keyword>
<dbReference type="Proteomes" id="UP001596250">
    <property type="component" value="Unassembled WGS sequence"/>
</dbReference>
<keyword evidence="4" id="KW-0378">Hydrolase</keyword>
<dbReference type="Gene3D" id="3.90.1640.30">
    <property type="match status" value="1"/>
</dbReference>
<dbReference type="SUPFAM" id="SSF64182">
    <property type="entry name" value="DHH phosphoesterases"/>
    <property type="match status" value="1"/>
</dbReference>
<dbReference type="InterPro" id="IPR001667">
    <property type="entry name" value="DDH_dom"/>
</dbReference>
<feature type="domain" description="DHHA1" evidence="7">
    <location>
        <begin position="343"/>
        <end position="438"/>
    </location>
</feature>
<comment type="similarity">
    <text evidence="1">Belongs to the RecJ family.</text>
</comment>
<comment type="caution">
    <text evidence="10">The sequence shown here is derived from an EMBL/GenBank/DDBJ whole genome shotgun (WGS) entry which is preliminary data.</text>
</comment>
<keyword evidence="3" id="KW-0540">Nuclease</keyword>
<dbReference type="NCBIfam" id="TIGR00644">
    <property type="entry name" value="recJ"/>
    <property type="match status" value="1"/>
</dbReference>
<evidence type="ECO:0000313" key="11">
    <source>
        <dbReference type="Proteomes" id="UP001596250"/>
    </source>
</evidence>
<dbReference type="EMBL" id="JBHSQV010000181">
    <property type="protein sequence ID" value="MFC5988505.1"/>
    <property type="molecule type" value="Genomic_DNA"/>
</dbReference>
<feature type="domain" description="DDH" evidence="6">
    <location>
        <begin position="83"/>
        <end position="226"/>
    </location>
</feature>
<keyword evidence="11" id="KW-1185">Reference proteome</keyword>